<dbReference type="SUPFAM" id="SSF51735">
    <property type="entry name" value="NAD(P)-binding Rossmann-fold domains"/>
    <property type="match status" value="1"/>
</dbReference>
<dbReference type="EMBL" id="FUYB01000018">
    <property type="protein sequence ID" value="SKA89428.1"/>
    <property type="molecule type" value="Genomic_DNA"/>
</dbReference>
<dbReference type="Gene3D" id="3.30.360.10">
    <property type="entry name" value="Dihydrodipicolinate Reductase, domain 2"/>
    <property type="match status" value="1"/>
</dbReference>
<dbReference type="Pfam" id="PF22725">
    <property type="entry name" value="GFO_IDH_MocA_C3"/>
    <property type="match status" value="1"/>
</dbReference>
<evidence type="ECO:0000259" key="1">
    <source>
        <dbReference type="Pfam" id="PF01408"/>
    </source>
</evidence>
<evidence type="ECO:0000313" key="4">
    <source>
        <dbReference type="Proteomes" id="UP000190460"/>
    </source>
</evidence>
<dbReference type="GO" id="GO:0000166">
    <property type="term" value="F:nucleotide binding"/>
    <property type="evidence" value="ECO:0007669"/>
    <property type="project" value="InterPro"/>
</dbReference>
<dbReference type="SUPFAM" id="SSF55347">
    <property type="entry name" value="Glyceraldehyde-3-phosphate dehydrogenase-like, C-terminal domain"/>
    <property type="match status" value="1"/>
</dbReference>
<accession>A0A1T4XJS5</accession>
<dbReference type="InterPro" id="IPR000683">
    <property type="entry name" value="Gfo/Idh/MocA-like_OxRdtase_N"/>
</dbReference>
<name>A0A1T4XJS5_9GAMM</name>
<feature type="domain" description="Gfo/Idh/MocA-like oxidoreductase N-terminal" evidence="1">
    <location>
        <begin position="6"/>
        <end position="122"/>
    </location>
</feature>
<keyword evidence="4" id="KW-1185">Reference proteome</keyword>
<proteinExistence type="predicted"/>
<dbReference type="Gene3D" id="3.40.50.720">
    <property type="entry name" value="NAD(P)-binding Rossmann-like Domain"/>
    <property type="match status" value="1"/>
</dbReference>
<sequence>MNKPLINLGLIGLGKMGQNHLRVLAMLRGVNISYIADENHDLTNRLGKQYSVEALSPKNALDVAVDAIVIATPTVTHYEYVHLVSRRTKNIFVEKPMAHTLESSRNMANLAKSEELNIQIGFIERFNPAIIALKSILDCNDNVINLDFTRTNKISSRITDVDVITDLMVHDIDLSLYLNGPATNVSAHGYAKGEMIDYASALIKHQNGRFSRIQASRISEKKKRSVEVTATDMFIDCDLLRKEIIVYRNTETQDSSTAPYSITGIQEAIQVKPQEALVSELQAFVNSVLSIKSQETPNVDESLSVMEVCELIRNEIIS</sequence>
<protein>
    <submittedName>
        <fullName evidence="3">Predicted dehydrogenase</fullName>
    </submittedName>
</protein>
<feature type="domain" description="GFO/IDH/MocA-like oxidoreductase" evidence="2">
    <location>
        <begin position="163"/>
        <end position="231"/>
    </location>
</feature>
<evidence type="ECO:0000313" key="3">
    <source>
        <dbReference type="EMBL" id="SKA89428.1"/>
    </source>
</evidence>
<evidence type="ECO:0000259" key="2">
    <source>
        <dbReference type="Pfam" id="PF22725"/>
    </source>
</evidence>
<dbReference type="PANTHER" id="PTHR43377">
    <property type="entry name" value="BILIVERDIN REDUCTASE A"/>
    <property type="match status" value="1"/>
</dbReference>
<dbReference type="PANTHER" id="PTHR43377:SF1">
    <property type="entry name" value="BILIVERDIN REDUCTASE A"/>
    <property type="match status" value="1"/>
</dbReference>
<dbReference type="InterPro" id="IPR036291">
    <property type="entry name" value="NAD(P)-bd_dom_sf"/>
</dbReference>
<organism evidence="3 4">
    <name type="scientific">Thiothrix eikelboomii</name>
    <dbReference type="NCBI Taxonomy" id="92487"/>
    <lineage>
        <taxon>Bacteria</taxon>
        <taxon>Pseudomonadati</taxon>
        <taxon>Pseudomonadota</taxon>
        <taxon>Gammaproteobacteria</taxon>
        <taxon>Thiotrichales</taxon>
        <taxon>Thiotrichaceae</taxon>
        <taxon>Thiothrix</taxon>
    </lineage>
</organism>
<dbReference type="Pfam" id="PF01408">
    <property type="entry name" value="GFO_IDH_MocA"/>
    <property type="match status" value="1"/>
</dbReference>
<dbReference type="AlphaFoldDB" id="A0A1T4XJS5"/>
<reference evidence="4" key="1">
    <citation type="submission" date="2017-02" db="EMBL/GenBank/DDBJ databases">
        <authorList>
            <person name="Varghese N."/>
            <person name="Submissions S."/>
        </authorList>
    </citation>
    <scope>NUCLEOTIDE SEQUENCE [LARGE SCALE GENOMIC DNA]</scope>
    <source>
        <strain evidence="4">ATCC 49788</strain>
    </source>
</reference>
<dbReference type="Proteomes" id="UP000190460">
    <property type="component" value="Unassembled WGS sequence"/>
</dbReference>
<dbReference type="InterPro" id="IPR051450">
    <property type="entry name" value="Gfo/Idh/MocA_Oxidoreductases"/>
</dbReference>
<gene>
    <name evidence="3" type="ORF">SAMN02745130_03039</name>
</gene>
<dbReference type="STRING" id="92487.SAMN02745130_03039"/>
<dbReference type="InterPro" id="IPR055170">
    <property type="entry name" value="GFO_IDH_MocA-like_dom"/>
</dbReference>